<dbReference type="GO" id="GO:0004725">
    <property type="term" value="F:protein tyrosine phosphatase activity"/>
    <property type="evidence" value="ECO:0007669"/>
    <property type="project" value="InterPro"/>
</dbReference>
<dbReference type="PRINTS" id="PR00719">
    <property type="entry name" value="LMWPTPASE"/>
</dbReference>
<evidence type="ECO:0000256" key="3">
    <source>
        <dbReference type="ARBA" id="ARBA00022912"/>
    </source>
</evidence>
<name>A1HR92_9FIRM</name>
<dbReference type="InterPro" id="IPR036196">
    <property type="entry name" value="Ptyr_pPase_sf"/>
</dbReference>
<dbReference type="PANTHER" id="PTHR11717">
    <property type="entry name" value="LOW MOLECULAR WEIGHT PROTEIN TYROSINE PHOSPHATASE"/>
    <property type="match status" value="1"/>
</dbReference>
<dbReference type="InterPro" id="IPR050438">
    <property type="entry name" value="LMW_PTPase"/>
</dbReference>
<feature type="domain" description="Phosphotyrosine protein phosphatase I" evidence="5">
    <location>
        <begin position="2"/>
        <end position="147"/>
    </location>
</feature>
<dbReference type="eggNOG" id="COG0394">
    <property type="taxonomic scope" value="Bacteria"/>
</dbReference>
<evidence type="ECO:0000256" key="4">
    <source>
        <dbReference type="PIRSR" id="PIRSR617867-1"/>
    </source>
</evidence>
<evidence type="ECO:0000259" key="5">
    <source>
        <dbReference type="SMART" id="SM00226"/>
    </source>
</evidence>
<evidence type="ECO:0000313" key="7">
    <source>
        <dbReference type="Proteomes" id="UP000005139"/>
    </source>
</evidence>
<dbReference type="EMBL" id="AAWL01000010">
    <property type="protein sequence ID" value="EAX47408.1"/>
    <property type="molecule type" value="Genomic_DNA"/>
</dbReference>
<gene>
    <name evidence="6" type="ORF">TcarDRAFT_1426</name>
</gene>
<dbReference type="SMART" id="SM00226">
    <property type="entry name" value="LMWPc"/>
    <property type="match status" value="1"/>
</dbReference>
<comment type="caution">
    <text evidence="6">The sequence shown here is derived from an EMBL/GenBank/DDBJ whole genome shotgun (WGS) entry which is preliminary data.</text>
</comment>
<dbReference type="AlphaFoldDB" id="A1HR92"/>
<protein>
    <submittedName>
        <fullName evidence="6">Protein tyrosine phosphatase</fullName>
    </submittedName>
</protein>
<dbReference type="Gene3D" id="3.40.50.2300">
    <property type="match status" value="1"/>
</dbReference>
<dbReference type="OrthoDB" id="9784339at2"/>
<dbReference type="RefSeq" id="WP_007289552.1">
    <property type="nucleotide sequence ID" value="NZ_AAWL01000010.1"/>
</dbReference>
<feature type="active site" evidence="4">
    <location>
        <position position="14"/>
    </location>
</feature>
<dbReference type="PANTHER" id="PTHR11717:SF31">
    <property type="entry name" value="LOW MOLECULAR WEIGHT PROTEIN-TYROSINE-PHOSPHATASE ETP-RELATED"/>
    <property type="match status" value="1"/>
</dbReference>
<reference evidence="6 7" key="2">
    <citation type="submission" date="2007-01" db="EMBL/GenBank/DDBJ databases">
        <title>Sequencing of the draft genome and assembly of Thermosinus carboxydivorans Nor1.</title>
        <authorList>
            <consortium name="US DOE Joint Genome Institute (JGI-PGF)"/>
            <person name="Copeland A."/>
            <person name="Lucas S."/>
            <person name="Lapidus A."/>
            <person name="Barry K."/>
            <person name="Glavina del Rio T."/>
            <person name="Dalin E."/>
            <person name="Tice H."/>
            <person name="Bruce D."/>
            <person name="Pitluck S."/>
            <person name="Richardson P."/>
        </authorList>
    </citation>
    <scope>NUCLEOTIDE SEQUENCE [LARGE SCALE GENOMIC DNA]</scope>
    <source>
        <strain evidence="6 7">Nor1</strain>
    </source>
</reference>
<proteinExistence type="inferred from homology"/>
<dbReference type="Pfam" id="PF01451">
    <property type="entry name" value="LMWPc"/>
    <property type="match status" value="1"/>
</dbReference>
<accession>A1HR92</accession>
<dbReference type="CDD" id="cd16344">
    <property type="entry name" value="LMWPAP"/>
    <property type="match status" value="1"/>
</dbReference>
<reference evidence="6 7" key="1">
    <citation type="submission" date="2007-01" db="EMBL/GenBank/DDBJ databases">
        <title>Annotation of the draft genome assembly of Thermosinus carboxydivorans Nor1.</title>
        <authorList>
            <consortium name="US DOE Joint Genome Institute (JGI-ORNL)"/>
            <person name="Larimer F."/>
            <person name="Land M."/>
            <person name="Hauser L."/>
        </authorList>
    </citation>
    <scope>NUCLEOTIDE SEQUENCE [LARGE SCALE GENOMIC DNA]</scope>
    <source>
        <strain evidence="6 7">Nor1</strain>
    </source>
</reference>
<organism evidence="6 7">
    <name type="scientific">Thermosinus carboxydivorans Nor1</name>
    <dbReference type="NCBI Taxonomy" id="401526"/>
    <lineage>
        <taxon>Bacteria</taxon>
        <taxon>Bacillati</taxon>
        <taxon>Bacillota</taxon>
        <taxon>Negativicutes</taxon>
        <taxon>Selenomonadales</taxon>
        <taxon>Sporomusaceae</taxon>
        <taxon>Thermosinus</taxon>
    </lineage>
</organism>
<evidence type="ECO:0000256" key="1">
    <source>
        <dbReference type="ARBA" id="ARBA00011063"/>
    </source>
</evidence>
<dbReference type="SUPFAM" id="SSF52788">
    <property type="entry name" value="Phosphotyrosine protein phosphatases I"/>
    <property type="match status" value="1"/>
</dbReference>
<sequence length="165" mass="17393">MLRILVVCTGNTCRSPMAEALLSAKIKESGLTDRIKVLSAGLAAGGELPASHGAQTVMKRRGLDLSAHRSRQVAPEFVQVADIILTMTDAHKQALVRAMPQAAGKTFTLAEFAGETGDVADPFGGDEAEYEACACQIEAILAKVWEKIRALAGDGGGAAEQEREK</sequence>
<keyword evidence="3" id="KW-0904">Protein phosphatase</keyword>
<dbReference type="InterPro" id="IPR017867">
    <property type="entry name" value="Tyr_phospatase_low_mol_wt"/>
</dbReference>
<feature type="active site" description="Nucleophile" evidence="4">
    <location>
        <position position="8"/>
    </location>
</feature>
<evidence type="ECO:0000313" key="6">
    <source>
        <dbReference type="EMBL" id="EAX47408.1"/>
    </source>
</evidence>
<feature type="active site" description="Proton donor" evidence="4">
    <location>
        <position position="121"/>
    </location>
</feature>
<keyword evidence="2" id="KW-0378">Hydrolase</keyword>
<evidence type="ECO:0000256" key="2">
    <source>
        <dbReference type="ARBA" id="ARBA00022801"/>
    </source>
</evidence>
<dbReference type="InterPro" id="IPR023485">
    <property type="entry name" value="Ptyr_pPase"/>
</dbReference>
<comment type="similarity">
    <text evidence="1">Belongs to the low molecular weight phosphotyrosine protein phosphatase family.</text>
</comment>
<dbReference type="Proteomes" id="UP000005139">
    <property type="component" value="Unassembled WGS sequence"/>
</dbReference>
<keyword evidence="7" id="KW-1185">Reference proteome</keyword>